<comment type="similarity">
    <text evidence="1 2">Belongs to the nucleosome assembly protein (NAP) family.</text>
</comment>
<accession>A0A2K6LC87</accession>
<evidence type="ECO:0000313" key="5">
    <source>
        <dbReference type="Proteomes" id="UP000233180"/>
    </source>
</evidence>
<organism evidence="4 5">
    <name type="scientific">Rhinopithecus bieti</name>
    <name type="common">Black snub-nosed monkey</name>
    <name type="synonym">Pygathrix bieti</name>
    <dbReference type="NCBI Taxonomy" id="61621"/>
    <lineage>
        <taxon>Eukaryota</taxon>
        <taxon>Metazoa</taxon>
        <taxon>Chordata</taxon>
        <taxon>Craniata</taxon>
        <taxon>Vertebrata</taxon>
        <taxon>Euteleostomi</taxon>
        <taxon>Mammalia</taxon>
        <taxon>Eutheria</taxon>
        <taxon>Euarchontoglires</taxon>
        <taxon>Primates</taxon>
        <taxon>Haplorrhini</taxon>
        <taxon>Catarrhini</taxon>
        <taxon>Cercopithecidae</taxon>
        <taxon>Colobinae</taxon>
        <taxon>Rhinopithecus</taxon>
    </lineage>
</organism>
<feature type="compositionally biased region" description="Basic and acidic residues" evidence="3">
    <location>
        <begin position="1"/>
        <end position="11"/>
    </location>
</feature>
<dbReference type="AlphaFoldDB" id="A0A2K6LC87"/>
<feature type="compositionally biased region" description="Basic and acidic residues" evidence="3">
    <location>
        <begin position="24"/>
        <end position="40"/>
    </location>
</feature>
<dbReference type="SUPFAM" id="SSF143113">
    <property type="entry name" value="NAP-like"/>
    <property type="match status" value="2"/>
</dbReference>
<name>A0A2K6LC87_RHIBE</name>
<evidence type="ECO:0000256" key="2">
    <source>
        <dbReference type="RuleBase" id="RU003876"/>
    </source>
</evidence>
<evidence type="ECO:0000313" key="4">
    <source>
        <dbReference type="Ensembl" id="ENSRBIP00000021137.1"/>
    </source>
</evidence>
<dbReference type="STRING" id="61621.ENSRBIP00000021137"/>
<dbReference type="Ensembl" id="ENSRBIT00000045020.1">
    <property type="protein sequence ID" value="ENSRBIP00000021137.1"/>
    <property type="gene ID" value="ENSRBIG00000034553.1"/>
</dbReference>
<dbReference type="Proteomes" id="UP000233180">
    <property type="component" value="Unassembled WGS sequence"/>
</dbReference>
<dbReference type="Gene3D" id="3.30.1120.90">
    <property type="entry name" value="Nucleosome assembly protein"/>
    <property type="match status" value="1"/>
</dbReference>
<reference evidence="4" key="3">
    <citation type="submission" date="2025-09" db="UniProtKB">
        <authorList>
            <consortium name="Ensembl"/>
        </authorList>
    </citation>
    <scope>IDENTIFICATION</scope>
</reference>
<dbReference type="InterPro" id="IPR002164">
    <property type="entry name" value="NAP_family"/>
</dbReference>
<dbReference type="PANTHER" id="PTHR11875">
    <property type="entry name" value="TESTIS-SPECIFIC Y-ENCODED PROTEIN"/>
    <property type="match status" value="1"/>
</dbReference>
<gene>
    <name evidence="4" type="primary">TSPYL4</name>
</gene>
<keyword evidence="5" id="KW-1185">Reference proteome</keyword>
<sequence length="498" mass="56021">MSGVDGVERTRPLQTHSFIISDHVPSDPDAHQCLKLRDQSEATQVMAEPGEGGSETIALPPPQPSEEGGVPQDPAGRGSTPQIRVIGGRGHVAIKAGQEEGQPPAEGLVAASLVVAVDRSLKKGVRGGEKALEICGAERSASELPAGAGAENDTEEVKTGKCATVSATVAEGESAEVVVKEGLAEKEVVEEQMEVEEQLPEGEEIEVAEEDRVEEEAREEEGPWPLHEALRMDPLEAIQLELDTVNAQADRAFQQLEHKFGRMRRHYLERRNYIIQNIPGFWMTAFRMDSLEAIDQELSNVNAQADRAFLQLERKFGRMRRLHMQRRSFIIQNIPGFWVTAFRNHPQLSPMISGQDEDMLRYMINLEVEELKHPRAGCKFKFIFQGNPYFRNEGLVKEYERRSSGRVVSLSTPIRWHRGQDPQAHIHRNREGNTIPSFFNWFSDHSLLEFDRIAEIIKGELWPNPLQYYLMGEGPRRGIRGPPRQPVESARSFRFQSG</sequence>
<reference evidence="4 5" key="1">
    <citation type="submission" date="2016-06" db="EMBL/GenBank/DDBJ databases">
        <title>Genome of Rhinopithecus bieti.</title>
        <authorList>
            <person name="Wu"/>
            <person name="C.-I. and Zhang"/>
            <person name="Y."/>
        </authorList>
    </citation>
    <scope>NUCLEOTIDE SEQUENCE</scope>
</reference>
<reference evidence="4" key="2">
    <citation type="submission" date="2025-08" db="UniProtKB">
        <authorList>
            <consortium name="Ensembl"/>
        </authorList>
    </citation>
    <scope>IDENTIFICATION</scope>
</reference>
<dbReference type="FunFam" id="3.30.1120.90:FF:000002">
    <property type="entry name" value="Testis-specific Y-encoded-like protein 2"/>
    <property type="match status" value="1"/>
</dbReference>
<dbReference type="InterPro" id="IPR037231">
    <property type="entry name" value="NAP-like_sf"/>
</dbReference>
<dbReference type="GO" id="GO:0005634">
    <property type="term" value="C:nucleus"/>
    <property type="evidence" value="ECO:0007669"/>
    <property type="project" value="InterPro"/>
</dbReference>
<feature type="region of interest" description="Disordered" evidence="3">
    <location>
        <begin position="475"/>
        <end position="498"/>
    </location>
</feature>
<dbReference type="Gene3D" id="1.20.5.1500">
    <property type="match status" value="2"/>
</dbReference>
<dbReference type="GO" id="GO:0006334">
    <property type="term" value="P:nucleosome assembly"/>
    <property type="evidence" value="ECO:0007669"/>
    <property type="project" value="InterPro"/>
</dbReference>
<evidence type="ECO:0000256" key="1">
    <source>
        <dbReference type="ARBA" id="ARBA00009947"/>
    </source>
</evidence>
<feature type="region of interest" description="Disordered" evidence="3">
    <location>
        <begin position="1"/>
        <end position="83"/>
    </location>
</feature>
<proteinExistence type="inferred from homology"/>
<dbReference type="Pfam" id="PF00956">
    <property type="entry name" value="NAP"/>
    <property type="match status" value="1"/>
</dbReference>
<evidence type="ECO:0000256" key="3">
    <source>
        <dbReference type="SAM" id="MobiDB-lite"/>
    </source>
</evidence>
<protein>
    <submittedName>
        <fullName evidence="4">TSPY like 4</fullName>
    </submittedName>
</protein>
<dbReference type="GeneTree" id="ENSGT00940000162991"/>